<gene>
    <name evidence="2" type="ORF">DDZ13_13230</name>
</gene>
<keyword evidence="3" id="KW-1185">Reference proteome</keyword>
<evidence type="ECO:0000313" key="3">
    <source>
        <dbReference type="Proteomes" id="UP000247099"/>
    </source>
</evidence>
<organism evidence="2 3">
    <name type="scientific">Coraliomargarita sinensis</name>
    <dbReference type="NCBI Taxonomy" id="2174842"/>
    <lineage>
        <taxon>Bacteria</taxon>
        <taxon>Pseudomonadati</taxon>
        <taxon>Verrucomicrobiota</taxon>
        <taxon>Opitutia</taxon>
        <taxon>Puniceicoccales</taxon>
        <taxon>Coraliomargaritaceae</taxon>
        <taxon>Coraliomargarita</taxon>
    </lineage>
</organism>
<evidence type="ECO:0000256" key="1">
    <source>
        <dbReference type="SAM" id="SignalP"/>
    </source>
</evidence>
<evidence type="ECO:0000313" key="2">
    <source>
        <dbReference type="EMBL" id="PXA03181.1"/>
    </source>
</evidence>
<reference evidence="2 3" key="1">
    <citation type="submission" date="2018-05" db="EMBL/GenBank/DDBJ databases">
        <title>Coraliomargarita sinensis sp. nov., isolated from a marine solar saltern.</title>
        <authorList>
            <person name="Zhou L.Y."/>
        </authorList>
    </citation>
    <scope>NUCLEOTIDE SEQUENCE [LARGE SCALE GENOMIC DNA]</scope>
    <source>
        <strain evidence="2 3">WN38</strain>
    </source>
</reference>
<dbReference type="RefSeq" id="WP_110131937.1">
    <property type="nucleotide sequence ID" value="NZ_QHJQ01000011.1"/>
</dbReference>
<dbReference type="Proteomes" id="UP000247099">
    <property type="component" value="Unassembled WGS sequence"/>
</dbReference>
<keyword evidence="1" id="KW-0732">Signal</keyword>
<proteinExistence type="predicted"/>
<feature type="chain" id="PRO_5016327510" description="DUF5666 domain-containing protein" evidence="1">
    <location>
        <begin position="21"/>
        <end position="105"/>
    </location>
</feature>
<dbReference type="PROSITE" id="PS51257">
    <property type="entry name" value="PROKAR_LIPOPROTEIN"/>
    <property type="match status" value="1"/>
</dbReference>
<protein>
    <recommendedName>
        <fullName evidence="4">DUF5666 domain-containing protein</fullName>
    </recommendedName>
</protein>
<name>A0A317ZIH6_9BACT</name>
<dbReference type="InParanoid" id="A0A317ZIH6"/>
<accession>A0A317ZIH6</accession>
<sequence>MNKFSILSFICLCFSFVAFTGCGKSIGVVDAGTYKGTIDKVVPEEEEIYVTLENGVRLELYFNEDTELVKGDEAVDFSTITQNASVEITVAREGNRNIPVRVVLL</sequence>
<evidence type="ECO:0008006" key="4">
    <source>
        <dbReference type="Google" id="ProtNLM"/>
    </source>
</evidence>
<feature type="signal peptide" evidence="1">
    <location>
        <begin position="1"/>
        <end position="20"/>
    </location>
</feature>
<dbReference type="OrthoDB" id="839085at2"/>
<comment type="caution">
    <text evidence="2">The sequence shown here is derived from an EMBL/GenBank/DDBJ whole genome shotgun (WGS) entry which is preliminary data.</text>
</comment>
<dbReference type="AlphaFoldDB" id="A0A317ZIH6"/>
<dbReference type="EMBL" id="QHJQ01000011">
    <property type="protein sequence ID" value="PXA03181.1"/>
    <property type="molecule type" value="Genomic_DNA"/>
</dbReference>